<proteinExistence type="predicted"/>
<gene>
    <name evidence="3" type="ORF">KUDE01_010752</name>
</gene>
<keyword evidence="4" id="KW-1185">Reference proteome</keyword>
<sequence>GRRLPLARALRTFLGPWGLLCLVAEAHPVRLLAATVGSSANSQHLHHQYRLPSVHHQFVFTCRLGSQSERFTGNMRKLVSTITTLSSFLNVSIQITSLSLEIWEKSLLRKKAARKGKVAEEQGDVHVRCAAVLRALPNYLHEDDSTFLRLWHVEQSDDPDIDDVAVGLLLISARSTNATLFCPERIAVVLEGNRVIELPTLADAFILLFALIFTLYLSYPKDLANTLDFTQNVLMGLDEGNLRPR</sequence>
<keyword evidence="1" id="KW-0812">Transmembrane</keyword>
<evidence type="ECO:0000256" key="2">
    <source>
        <dbReference type="SAM" id="SignalP"/>
    </source>
</evidence>
<reference evidence="3" key="1">
    <citation type="submission" date="2023-04" db="EMBL/GenBank/DDBJ databases">
        <title>Chromosome-level genome of Chaenocephalus aceratus.</title>
        <authorList>
            <person name="Park H."/>
        </authorList>
    </citation>
    <scope>NUCLEOTIDE SEQUENCE</scope>
    <source>
        <strain evidence="3">DE</strain>
        <tissue evidence="3">Muscle</tissue>
    </source>
</reference>
<evidence type="ECO:0000313" key="4">
    <source>
        <dbReference type="Proteomes" id="UP001228049"/>
    </source>
</evidence>
<accession>A0AAD9BZH5</accession>
<feature type="transmembrane region" description="Helical" evidence="1">
    <location>
        <begin position="201"/>
        <end position="219"/>
    </location>
</feature>
<name>A0AAD9BZH5_DISEL</name>
<feature type="signal peptide" evidence="2">
    <location>
        <begin position="1"/>
        <end position="28"/>
    </location>
</feature>
<keyword evidence="1" id="KW-1133">Transmembrane helix</keyword>
<dbReference type="EMBL" id="JASDAP010000015">
    <property type="protein sequence ID" value="KAK1891928.1"/>
    <property type="molecule type" value="Genomic_DNA"/>
</dbReference>
<feature type="non-terminal residue" evidence="3">
    <location>
        <position position="1"/>
    </location>
</feature>
<protein>
    <submittedName>
        <fullName evidence="3">UPF0314 protein</fullName>
    </submittedName>
</protein>
<dbReference type="AlphaFoldDB" id="A0AAD9BZH5"/>
<organism evidence="3 4">
    <name type="scientific">Dissostichus eleginoides</name>
    <name type="common">Patagonian toothfish</name>
    <name type="synonym">Dissostichus amissus</name>
    <dbReference type="NCBI Taxonomy" id="100907"/>
    <lineage>
        <taxon>Eukaryota</taxon>
        <taxon>Metazoa</taxon>
        <taxon>Chordata</taxon>
        <taxon>Craniata</taxon>
        <taxon>Vertebrata</taxon>
        <taxon>Euteleostomi</taxon>
        <taxon>Actinopterygii</taxon>
        <taxon>Neopterygii</taxon>
        <taxon>Teleostei</taxon>
        <taxon>Neoteleostei</taxon>
        <taxon>Acanthomorphata</taxon>
        <taxon>Eupercaria</taxon>
        <taxon>Perciformes</taxon>
        <taxon>Notothenioidei</taxon>
        <taxon>Nototheniidae</taxon>
        <taxon>Dissostichus</taxon>
    </lineage>
</organism>
<feature type="non-terminal residue" evidence="3">
    <location>
        <position position="245"/>
    </location>
</feature>
<evidence type="ECO:0000313" key="3">
    <source>
        <dbReference type="EMBL" id="KAK1891928.1"/>
    </source>
</evidence>
<keyword evidence="1" id="KW-0472">Membrane</keyword>
<feature type="chain" id="PRO_5042007386" evidence="2">
    <location>
        <begin position="29"/>
        <end position="245"/>
    </location>
</feature>
<evidence type="ECO:0000256" key="1">
    <source>
        <dbReference type="SAM" id="Phobius"/>
    </source>
</evidence>
<dbReference type="Proteomes" id="UP001228049">
    <property type="component" value="Unassembled WGS sequence"/>
</dbReference>
<keyword evidence="2" id="KW-0732">Signal</keyword>
<comment type="caution">
    <text evidence="3">The sequence shown here is derived from an EMBL/GenBank/DDBJ whole genome shotgun (WGS) entry which is preliminary data.</text>
</comment>